<protein>
    <submittedName>
        <fullName evidence="2">Methyltransferase</fullName>
    </submittedName>
</protein>
<dbReference type="PROSITE" id="PS00092">
    <property type="entry name" value="N6_MTASE"/>
    <property type="match status" value="1"/>
</dbReference>
<dbReference type="Gene3D" id="3.40.50.150">
    <property type="entry name" value="Vaccinia Virus protein VP39"/>
    <property type="match status" value="1"/>
</dbReference>
<dbReference type="InterPro" id="IPR002052">
    <property type="entry name" value="DNA_methylase_N6_adenine_CS"/>
</dbReference>
<dbReference type="EMBL" id="JAKNHQ010000016">
    <property type="protein sequence ID" value="MCG4611490.1"/>
    <property type="molecule type" value="Genomic_DNA"/>
</dbReference>
<dbReference type="Proteomes" id="UP001298681">
    <property type="component" value="Unassembled WGS sequence"/>
</dbReference>
<dbReference type="RefSeq" id="WP_087234518.1">
    <property type="nucleotide sequence ID" value="NZ_JAKNHQ010000016.1"/>
</dbReference>
<dbReference type="PANTHER" id="PTHR47739">
    <property type="entry name" value="TRNA1(VAL) (ADENINE(37)-N6)-METHYLTRANSFERASE"/>
    <property type="match status" value="1"/>
</dbReference>
<gene>
    <name evidence="2" type="ORF">L0P57_11185</name>
</gene>
<keyword evidence="2" id="KW-0808">Transferase</keyword>
<proteinExistence type="predicted"/>
<name>A0ABS9MKZ1_9FIRM</name>
<evidence type="ECO:0000259" key="1">
    <source>
        <dbReference type="Pfam" id="PF05175"/>
    </source>
</evidence>
<organism evidence="2 3">
    <name type="scientific">Anaeromassilibacillus senegalensis</name>
    <dbReference type="NCBI Taxonomy" id="1673717"/>
    <lineage>
        <taxon>Bacteria</taxon>
        <taxon>Bacillati</taxon>
        <taxon>Bacillota</taxon>
        <taxon>Clostridia</taxon>
        <taxon>Eubacteriales</taxon>
        <taxon>Acutalibacteraceae</taxon>
        <taxon>Anaeromassilibacillus</taxon>
    </lineage>
</organism>
<dbReference type="GO" id="GO:0032259">
    <property type="term" value="P:methylation"/>
    <property type="evidence" value="ECO:0007669"/>
    <property type="project" value="UniProtKB-KW"/>
</dbReference>
<keyword evidence="2" id="KW-0489">Methyltransferase</keyword>
<evidence type="ECO:0000313" key="3">
    <source>
        <dbReference type="Proteomes" id="UP001298681"/>
    </source>
</evidence>
<sequence>MATTYPRWEPLSPQVSVLVSSTHRFNTDTVLLAWFSAPRKGEICADFGTGCGTIPLLWCAKAQAGEGAMPGKVYAVELQADACALALRSVERNQLENTICIINNDINNLQYLHPPRGLDLVACNPPYKPEGTGIKNPQEGLSIARHEGACTFAEIAAAAARQLRWGGRFCCCLRPERLAGAMEALRRAGLEPKRLRFVQQRPDKAPFLFLLQAARGGNPGLRVEPVLFVEDGKGHFSQEMLQIYGSYKEGHV</sequence>
<dbReference type="InterPro" id="IPR029063">
    <property type="entry name" value="SAM-dependent_MTases_sf"/>
</dbReference>
<dbReference type="InterPro" id="IPR007848">
    <property type="entry name" value="Small_mtfrase_dom"/>
</dbReference>
<evidence type="ECO:0000313" key="2">
    <source>
        <dbReference type="EMBL" id="MCG4611490.1"/>
    </source>
</evidence>
<dbReference type="SUPFAM" id="SSF53335">
    <property type="entry name" value="S-adenosyl-L-methionine-dependent methyltransferases"/>
    <property type="match status" value="1"/>
</dbReference>
<dbReference type="GO" id="GO:0008168">
    <property type="term" value="F:methyltransferase activity"/>
    <property type="evidence" value="ECO:0007669"/>
    <property type="project" value="UniProtKB-KW"/>
</dbReference>
<accession>A0ABS9MKZ1</accession>
<reference evidence="2 3" key="1">
    <citation type="submission" date="2022-01" db="EMBL/GenBank/DDBJ databases">
        <title>Collection of gut derived symbiotic bacterial strains cultured from healthy donors.</title>
        <authorList>
            <person name="Lin H."/>
            <person name="Kohout C."/>
            <person name="Waligurski E."/>
            <person name="Pamer E.G."/>
        </authorList>
    </citation>
    <scope>NUCLEOTIDE SEQUENCE [LARGE SCALE GENOMIC DNA]</scope>
    <source>
        <strain evidence="2 3">DFI.7.58</strain>
    </source>
</reference>
<comment type="caution">
    <text evidence="2">The sequence shown here is derived from an EMBL/GenBank/DDBJ whole genome shotgun (WGS) entry which is preliminary data.</text>
</comment>
<dbReference type="PANTHER" id="PTHR47739:SF1">
    <property type="entry name" value="TRNA1(VAL) (ADENINE(37)-N6)-METHYLTRANSFERASE"/>
    <property type="match status" value="1"/>
</dbReference>
<feature type="domain" description="Methyltransferase small" evidence="1">
    <location>
        <begin position="30"/>
        <end position="130"/>
    </location>
</feature>
<dbReference type="Pfam" id="PF05175">
    <property type="entry name" value="MTS"/>
    <property type="match status" value="1"/>
</dbReference>
<keyword evidence="3" id="KW-1185">Reference proteome</keyword>
<dbReference type="InterPro" id="IPR050210">
    <property type="entry name" value="tRNA_Adenine-N(6)_MTase"/>
</dbReference>